<dbReference type="RefSeq" id="YP_009249999.1">
    <property type="nucleotide sequence ID" value="NC_029997.2"/>
</dbReference>
<evidence type="ECO:0000313" key="1">
    <source>
        <dbReference type="EMBL" id="AKR17340.1"/>
    </source>
</evidence>
<protein>
    <submittedName>
        <fullName evidence="1">P47</fullName>
    </submittedName>
</protein>
<dbReference type="OrthoDB" id="6161at10239"/>
<reference evidence="1" key="1">
    <citation type="submission" date="2017-04" db="EMBL/GenBank/DDBJ databases">
        <title>Complete genome sequence of Urbanus proteus nucleopolyhedrovirus (UrprNPV).</title>
        <authorList>
            <person name="Santos E.R."/>
            <person name="Melo F.L."/>
            <person name="Sosa-Gomez D.R."/>
            <person name="Ribeiro B.M."/>
            <person name="Ardisson-Araujo D.M.P."/>
        </authorList>
    </citation>
    <scope>NUCLEOTIDE SEQUENCE [LARGE SCALE GENOMIC DNA]</scope>
    <source>
        <strain evidence="1">Southern Brazil</strain>
    </source>
</reference>
<dbReference type="KEGG" id="vg:27429854"/>
<dbReference type="Pfam" id="PF05112">
    <property type="entry name" value="Baculo_p47"/>
    <property type="match status" value="1"/>
</dbReference>
<name>A0A162GUG7_9ABAC</name>
<gene>
    <name evidence="1" type="primary">p47</name>
</gene>
<dbReference type="InterPro" id="IPR007799">
    <property type="entry name" value="Baculo_p47"/>
</dbReference>
<dbReference type="GO" id="GO:0046782">
    <property type="term" value="P:regulation of viral transcription"/>
    <property type="evidence" value="ECO:0007669"/>
    <property type="project" value="InterPro"/>
</dbReference>
<evidence type="ECO:0000313" key="2">
    <source>
        <dbReference type="Proteomes" id="UP000201861"/>
    </source>
</evidence>
<keyword evidence="2" id="KW-1185">Reference proteome</keyword>
<sequence length="404" mass="47808">MAFVRYYSIETQMFPQCCKYLAKQIILYNTYVQCKNFYQKPTHVANLKVIVNDDGFVKFTANVAVFEPKNLKRSTPDDLDVYIDCTRAMQKLSEHQMCILKLIVRDRWYKGDFKRLSKILQQNDVTDLITFGCNVMWERGYEDNYTLGQQLSIRITTKLIQSGLDFKHQNDIKSVAPLMSFDEHTSNCDHSWNNNGFETLINSLKSLSDIIKRHKHTKKYIAVETVNADIFECFKQEKFTIFEHKTIKNLCVIVVDDDKNSLLYLNKMRMLLEQSYVNVLFVTDVEYYMQLNSYAFYLYNSLKFYYYCLTGKFVFEDVDYELIFLLNLIISLEWFNKGHLNSFILEKSNLYNPLELSTRRMNSIKRAALESRQISNDHEIKMDFIKGKRMKMGSHYGKRIVCID</sequence>
<organism evidence="1 2">
    <name type="scientific">Urbanus proteus nucleopolyhedrovirus</name>
    <dbReference type="NCBI Taxonomy" id="1675866"/>
    <lineage>
        <taxon>Viruses</taxon>
        <taxon>Viruses incertae sedis</taxon>
        <taxon>Naldaviricetes</taxon>
        <taxon>Lefavirales</taxon>
        <taxon>Baculoviridae</taxon>
        <taxon>Alphabaculovirus</taxon>
        <taxon>Alphabaculovirus urprotei</taxon>
    </lineage>
</organism>
<accession>A0A162GUG7</accession>
<dbReference type="Proteomes" id="UP000201861">
    <property type="component" value="Segment"/>
</dbReference>
<dbReference type="GeneID" id="27429854"/>
<dbReference type="EMBL" id="KR011717">
    <property type="protein sequence ID" value="AKR17340.1"/>
    <property type="molecule type" value="Genomic_DNA"/>
</dbReference>
<proteinExistence type="predicted"/>